<dbReference type="SUPFAM" id="SSF56112">
    <property type="entry name" value="Protein kinase-like (PK-like)"/>
    <property type="match status" value="1"/>
</dbReference>
<dbReference type="InterPro" id="IPR011009">
    <property type="entry name" value="Kinase-like_dom_sf"/>
</dbReference>
<dbReference type="GO" id="GO:0035556">
    <property type="term" value="P:intracellular signal transduction"/>
    <property type="evidence" value="ECO:0007669"/>
    <property type="project" value="TreeGrafter"/>
</dbReference>
<keyword evidence="2 8" id="KW-0723">Serine/threonine-protein kinase</keyword>
<dbReference type="SMART" id="SM00220">
    <property type="entry name" value="S_TKc"/>
    <property type="match status" value="1"/>
</dbReference>
<dbReference type="Pfam" id="PF00069">
    <property type="entry name" value="Pkinase"/>
    <property type="match status" value="1"/>
</dbReference>
<name>A0AAW0DKT2_9AGAR</name>
<keyword evidence="3" id="KW-0808">Transferase</keyword>
<accession>A0AAW0DKT2</accession>
<gene>
    <name evidence="8" type="ORF">R3P38DRAFT_2762687</name>
</gene>
<comment type="caution">
    <text evidence="8">The sequence shown here is derived from an EMBL/GenBank/DDBJ whole genome shotgun (WGS) entry which is preliminary data.</text>
</comment>
<evidence type="ECO:0000256" key="6">
    <source>
        <dbReference type="ARBA" id="ARBA00022840"/>
    </source>
</evidence>
<dbReference type="Gene3D" id="1.10.510.10">
    <property type="entry name" value="Transferase(Phosphotransferase) domain 1"/>
    <property type="match status" value="1"/>
</dbReference>
<dbReference type="InterPro" id="IPR000719">
    <property type="entry name" value="Prot_kinase_dom"/>
</dbReference>
<dbReference type="Proteomes" id="UP001362999">
    <property type="component" value="Unassembled WGS sequence"/>
</dbReference>
<evidence type="ECO:0000259" key="7">
    <source>
        <dbReference type="PROSITE" id="PS50011"/>
    </source>
</evidence>
<feature type="domain" description="Protein kinase" evidence="7">
    <location>
        <begin position="1"/>
        <end position="215"/>
    </location>
</feature>
<comment type="similarity">
    <text evidence="1">Belongs to the protein kinase superfamily. CAMK Ser/Thr protein kinase family. NIM1 subfamily.</text>
</comment>
<reference evidence="8 9" key="1">
    <citation type="journal article" date="2024" name="J Genomics">
        <title>Draft genome sequencing and assembly of Favolaschia claudopus CIRM-BRFM 2984 isolated from oak limbs.</title>
        <authorList>
            <person name="Navarro D."/>
            <person name="Drula E."/>
            <person name="Chaduli D."/>
            <person name="Cazenave R."/>
            <person name="Ahrendt S."/>
            <person name="Wang J."/>
            <person name="Lipzen A."/>
            <person name="Daum C."/>
            <person name="Barry K."/>
            <person name="Grigoriev I.V."/>
            <person name="Favel A."/>
            <person name="Rosso M.N."/>
            <person name="Martin F."/>
        </authorList>
    </citation>
    <scope>NUCLEOTIDE SEQUENCE [LARGE SCALE GENOMIC DNA]</scope>
    <source>
        <strain evidence="8 9">CIRM-BRFM 2984</strain>
    </source>
</reference>
<dbReference type="GO" id="GO:0005524">
    <property type="term" value="F:ATP binding"/>
    <property type="evidence" value="ECO:0007669"/>
    <property type="project" value="UniProtKB-KW"/>
</dbReference>
<keyword evidence="4" id="KW-0547">Nucleotide-binding</keyword>
<sequence>MDSAVSAQTRNLETEHLEGLRRLQLLKPHPHILGVNDGEDPQSRSLLDYVISHGRLSEPVAQSYVRQLASALQFLHANWIVHRDLKMENTSISSTTGDLRLTNFRFCTVFDPLGRLDAACGSSYFPAPEMLTGKSYVGPEVDVWCLGIILYTLVCSKVPFDGPNLSVIHDKIRRGAVAEYPPHLSIQCRSLLQPMLATEGASRASLAAVIPHPWMVDGLESAFQYEQQQDI</sequence>
<evidence type="ECO:0000256" key="3">
    <source>
        <dbReference type="ARBA" id="ARBA00022679"/>
    </source>
</evidence>
<evidence type="ECO:0000256" key="5">
    <source>
        <dbReference type="ARBA" id="ARBA00022777"/>
    </source>
</evidence>
<dbReference type="EMBL" id="JAWWNJ010000007">
    <property type="protein sequence ID" value="KAK7052291.1"/>
    <property type="molecule type" value="Genomic_DNA"/>
</dbReference>
<organism evidence="8 9">
    <name type="scientific">Favolaschia claudopus</name>
    <dbReference type="NCBI Taxonomy" id="2862362"/>
    <lineage>
        <taxon>Eukaryota</taxon>
        <taxon>Fungi</taxon>
        <taxon>Dikarya</taxon>
        <taxon>Basidiomycota</taxon>
        <taxon>Agaricomycotina</taxon>
        <taxon>Agaricomycetes</taxon>
        <taxon>Agaricomycetidae</taxon>
        <taxon>Agaricales</taxon>
        <taxon>Marasmiineae</taxon>
        <taxon>Mycenaceae</taxon>
        <taxon>Favolaschia</taxon>
    </lineage>
</organism>
<protein>
    <submittedName>
        <fullName evidence="8">Non-specific serine/threonine protein kinase</fullName>
    </submittedName>
</protein>
<evidence type="ECO:0000256" key="2">
    <source>
        <dbReference type="ARBA" id="ARBA00022527"/>
    </source>
</evidence>
<proteinExistence type="inferred from homology"/>
<evidence type="ECO:0000313" key="8">
    <source>
        <dbReference type="EMBL" id="KAK7052291.1"/>
    </source>
</evidence>
<dbReference type="PROSITE" id="PS50011">
    <property type="entry name" value="PROTEIN_KINASE_DOM"/>
    <property type="match status" value="1"/>
</dbReference>
<keyword evidence="6" id="KW-0067">ATP-binding</keyword>
<keyword evidence="5 8" id="KW-0418">Kinase</keyword>
<evidence type="ECO:0000256" key="4">
    <source>
        <dbReference type="ARBA" id="ARBA00022741"/>
    </source>
</evidence>
<dbReference type="FunFam" id="1.10.510.10:FF:000571">
    <property type="entry name" value="Maternal embryonic leucine zipper kinase"/>
    <property type="match status" value="1"/>
</dbReference>
<dbReference type="AlphaFoldDB" id="A0AAW0DKT2"/>
<evidence type="ECO:0000313" key="9">
    <source>
        <dbReference type="Proteomes" id="UP001362999"/>
    </source>
</evidence>
<evidence type="ECO:0000256" key="1">
    <source>
        <dbReference type="ARBA" id="ARBA00010791"/>
    </source>
</evidence>
<dbReference type="PANTHER" id="PTHR24346:SF82">
    <property type="entry name" value="KP78A-RELATED"/>
    <property type="match status" value="1"/>
</dbReference>
<dbReference type="GO" id="GO:0000226">
    <property type="term" value="P:microtubule cytoskeleton organization"/>
    <property type="evidence" value="ECO:0007669"/>
    <property type="project" value="TreeGrafter"/>
</dbReference>
<dbReference type="GO" id="GO:0005737">
    <property type="term" value="C:cytoplasm"/>
    <property type="evidence" value="ECO:0007669"/>
    <property type="project" value="TreeGrafter"/>
</dbReference>
<dbReference type="PANTHER" id="PTHR24346">
    <property type="entry name" value="MAP/MICROTUBULE AFFINITY-REGULATING KINASE"/>
    <property type="match status" value="1"/>
</dbReference>
<dbReference type="GO" id="GO:0004674">
    <property type="term" value="F:protein serine/threonine kinase activity"/>
    <property type="evidence" value="ECO:0007669"/>
    <property type="project" value="UniProtKB-KW"/>
</dbReference>
<keyword evidence="9" id="KW-1185">Reference proteome</keyword>